<evidence type="ECO:0000259" key="5">
    <source>
        <dbReference type="SMART" id="SM00062"/>
    </source>
</evidence>
<evidence type="ECO:0000256" key="4">
    <source>
        <dbReference type="SAM" id="SignalP"/>
    </source>
</evidence>
<proteinExistence type="inferred from homology"/>
<organism evidence="6">
    <name type="scientific">Caldilineaceae bacterium SB0664_bin_27</name>
    <dbReference type="NCBI Taxonomy" id="2605260"/>
    <lineage>
        <taxon>Bacteria</taxon>
        <taxon>Bacillati</taxon>
        <taxon>Chloroflexota</taxon>
        <taxon>Caldilineae</taxon>
        <taxon>Caldilineales</taxon>
        <taxon>Caldilineaceae</taxon>
    </lineage>
</organism>
<feature type="domain" description="Solute-binding protein family 3/N-terminal" evidence="5">
    <location>
        <begin position="57"/>
        <end position="284"/>
    </location>
</feature>
<dbReference type="PANTHER" id="PTHR30085">
    <property type="entry name" value="AMINO ACID ABC TRANSPORTER PERMEASE"/>
    <property type="match status" value="1"/>
</dbReference>
<feature type="signal peptide" evidence="4">
    <location>
        <begin position="1"/>
        <end position="26"/>
    </location>
</feature>
<dbReference type="InterPro" id="IPR051455">
    <property type="entry name" value="Bact_solute-bind_prot3"/>
</dbReference>
<comment type="caution">
    <text evidence="6">The sequence shown here is derived from an EMBL/GenBank/DDBJ whole genome shotgun (WGS) entry which is preliminary data.</text>
</comment>
<comment type="similarity">
    <text evidence="1">Belongs to the bacterial solute-binding protein 3 family.</text>
</comment>
<reference evidence="6" key="1">
    <citation type="submission" date="2019-09" db="EMBL/GenBank/DDBJ databases">
        <title>Characterisation of the sponge microbiome using genome-centric metagenomics.</title>
        <authorList>
            <person name="Engelberts J.P."/>
            <person name="Robbins S.J."/>
            <person name="De Goeij J.M."/>
            <person name="Aranda M."/>
            <person name="Bell S.C."/>
            <person name="Webster N.S."/>
        </authorList>
    </citation>
    <scope>NUCLEOTIDE SEQUENCE</scope>
    <source>
        <strain evidence="6">SB0664_bin_27</strain>
    </source>
</reference>
<sequence length="362" mass="38937">MRKLKKAGMILSMVVGMIIAACMSPAAGPEVVESDEAAAPAMQEVQSTLSIVQERGKLVCIGNAQLPGFGFLDSEGNFSGFDVDYCRAIAAAIFGDANALEVRPATAKERFTILSSGEGDVIIRNTTWTMSRDTDLGMNFGPTTFYDGQGLMVRKESGVATLQDLQGASVCVVTGTTTELNLADQFAAAGVDYEAVVFEDFDQSFTAYDEGRCDAVTTDKSSLVSRQTTLTVPADHVIINVTLSKEPLGPAVRHGDDQWFDIVNWVVYATMLAEEHGISSQNVDSFMDSNDPNIRKLLGLEGDFCAKIGLSNAGCFVDVIKQLGNYAEIYDRNLGPDTVFDLPRGLNSLYTDGGILYAPPIR</sequence>
<name>A0A6B0YZC9_9CHLR</name>
<dbReference type="InterPro" id="IPR001638">
    <property type="entry name" value="Solute-binding_3/MltF_N"/>
</dbReference>
<dbReference type="AlphaFoldDB" id="A0A6B0YZC9"/>
<dbReference type="Pfam" id="PF00497">
    <property type="entry name" value="SBP_bac_3"/>
    <property type="match status" value="1"/>
</dbReference>
<dbReference type="SMART" id="SM00062">
    <property type="entry name" value="PBPb"/>
    <property type="match status" value="1"/>
</dbReference>
<dbReference type="Gene3D" id="3.40.190.10">
    <property type="entry name" value="Periplasmic binding protein-like II"/>
    <property type="match status" value="2"/>
</dbReference>
<dbReference type="EMBL" id="VXRG01000174">
    <property type="protein sequence ID" value="MXY95831.1"/>
    <property type="molecule type" value="Genomic_DNA"/>
</dbReference>
<dbReference type="PANTHER" id="PTHR30085:SF7">
    <property type="entry name" value="AMINO-ACID ABC TRANSPORTER-BINDING PROTEIN YHDW-RELATED"/>
    <property type="match status" value="1"/>
</dbReference>
<protein>
    <submittedName>
        <fullName evidence="6">Amino acid ABC transporter substrate-binding protein</fullName>
    </submittedName>
</protein>
<dbReference type="SUPFAM" id="SSF53850">
    <property type="entry name" value="Periplasmic binding protein-like II"/>
    <property type="match status" value="1"/>
</dbReference>
<dbReference type="CDD" id="cd13692">
    <property type="entry name" value="PBP2_BztA"/>
    <property type="match status" value="1"/>
</dbReference>
<evidence type="ECO:0000313" key="6">
    <source>
        <dbReference type="EMBL" id="MXY95831.1"/>
    </source>
</evidence>
<gene>
    <name evidence="6" type="ORF">F4Y42_20520</name>
</gene>
<evidence type="ECO:0000256" key="1">
    <source>
        <dbReference type="ARBA" id="ARBA00010333"/>
    </source>
</evidence>
<dbReference type="GO" id="GO:0006865">
    <property type="term" value="P:amino acid transport"/>
    <property type="evidence" value="ECO:0007669"/>
    <property type="project" value="TreeGrafter"/>
</dbReference>
<evidence type="ECO:0000256" key="2">
    <source>
        <dbReference type="ARBA" id="ARBA00022448"/>
    </source>
</evidence>
<evidence type="ECO:0000256" key="3">
    <source>
        <dbReference type="ARBA" id="ARBA00022729"/>
    </source>
</evidence>
<dbReference type="PROSITE" id="PS51257">
    <property type="entry name" value="PROKAR_LIPOPROTEIN"/>
    <property type="match status" value="1"/>
</dbReference>
<keyword evidence="2" id="KW-0813">Transport</keyword>
<keyword evidence="3 4" id="KW-0732">Signal</keyword>
<feature type="chain" id="PRO_5025508014" evidence="4">
    <location>
        <begin position="27"/>
        <end position="362"/>
    </location>
</feature>
<accession>A0A6B0YZC9</accession>